<evidence type="ECO:0000313" key="9">
    <source>
        <dbReference type="EMBL" id="OXA56074.1"/>
    </source>
</evidence>
<dbReference type="PANTHER" id="PTHR13367:SF33">
    <property type="entry name" value="P-LOOP CONTAINING NUCLEOSIDE TRIPHOSPHATE HYDROLASE PROTEIN"/>
    <property type="match status" value="1"/>
</dbReference>
<dbReference type="STRING" id="158441.A0A226EG77"/>
<keyword evidence="6" id="KW-0788">Thiol protease</keyword>
<dbReference type="InterPro" id="IPR046541">
    <property type="entry name" value="DUF6606"/>
</dbReference>
<organism evidence="9 10">
    <name type="scientific">Folsomia candida</name>
    <name type="common">Springtail</name>
    <dbReference type="NCBI Taxonomy" id="158441"/>
    <lineage>
        <taxon>Eukaryota</taxon>
        <taxon>Metazoa</taxon>
        <taxon>Ecdysozoa</taxon>
        <taxon>Arthropoda</taxon>
        <taxon>Hexapoda</taxon>
        <taxon>Collembola</taxon>
        <taxon>Entomobryomorpha</taxon>
        <taxon>Isotomoidea</taxon>
        <taxon>Isotomidae</taxon>
        <taxon>Proisotominae</taxon>
        <taxon>Folsomia</taxon>
    </lineage>
</organism>
<dbReference type="GO" id="GO:0006508">
    <property type="term" value="P:proteolysis"/>
    <property type="evidence" value="ECO:0007669"/>
    <property type="project" value="UniProtKB-KW"/>
</dbReference>
<evidence type="ECO:0000259" key="8">
    <source>
        <dbReference type="Pfam" id="PF20255"/>
    </source>
</evidence>
<evidence type="ECO:0000313" key="10">
    <source>
        <dbReference type="Proteomes" id="UP000198287"/>
    </source>
</evidence>
<dbReference type="Proteomes" id="UP000198287">
    <property type="component" value="Unassembled WGS sequence"/>
</dbReference>
<dbReference type="Pfam" id="PF12340">
    <property type="entry name" value="DUF3638"/>
    <property type="match status" value="1"/>
</dbReference>
<dbReference type="GO" id="GO:0004843">
    <property type="term" value="F:cysteine-type deubiquitinase activity"/>
    <property type="evidence" value="ECO:0007669"/>
    <property type="project" value="UniProtKB-EC"/>
</dbReference>
<sequence>MTPHVTPAAALPALQNDPSESEDVLFHVFLPSTFTPNTKHPTEINPVLLPLMTTVLSKVLPNESKTWQSFQLWEAHQPNLDPTPTAATIDSLDVGQTLPICVFEQNAAILITQQENDRLTFSTFRLSLPSEKVMSNCSTFASSYPTNTVTTPKSKLLTSKALVRQLADLNEVDMRESVATVKKANMNVIEKRDVSDPIYISKWLLSVISNRDSRASEYSEFPHVFKKVRDSVRIKEGIVHRRSGMWTCVKVTLHLLLLKEYGLEVGTFLYKIILIQFMVHLIKNRLETENITLLEYLAKIARRVFKLDKLYKRQEYPPWIMDLYNETLQLTANSCHAHHDRLKKASAKFIEESKKEAKFDLSDIKLWLKQTLKFNHFSSLFNAGSTFERVTKVSKLQAPIQVHGIRHRDNRELFNYAFLDGILVNKTLTMYDFERNVGYWQHSIGSADGRYVWEGFLKYYKLGKEFYKYDCVGYSRFILTLLKIIRLWEEVVCERYPLLLEHRAGVDLTVGKDLLLTNRMDLVALAKIETYFLRRDKKATFPSLIEEVSPTMESFSHRFVDNLGSGQKFRDVRNYILNWGQKQVEKKLVEVGEARRKCQILEGKARQIECEYVVDNWKRKHVPSCQKCQLITQERNMRVGIFESPLPVGVNVQNSVVFELMIPEQIGVLRDLLHIFNQEITGNMNTTELYGPWHDYAQIRTCCIRDKAFYVSLWSEKKTFQETHYSKLHPSNPDADFIKVNGYNCVYASQFFDHPTDARSGQLVTMRGPGLKAKTTLRVEKRSKYSFMQGGINGDLTQNEAIARQNECHPDLSLTEFVEFQSLRSVKNLQFRALFRCINAGTLSLKEESVFNLVCQVMWNVGDRTNNEYLRSNQLDFSCNEFCEEFLDLLDKLRAKHDQNWKDHYVVLTIIYLTQTICQLNPAVERKGFKLLGNCRKDTVRWSAEIQRILSSLTSAPRKEVDSLRIKLIEVNCCIALTFRVDEIFLYEIIADGTFIEWLLAVARIHDNLVLLGDSEYKLKFSLKNMVSRIEELGVDLEPFLQEGVRCSDLLTSFVEKHHSGSCVWKMREKQNMRWNMLQDGQVYYCEIHPVDGFGEVSRIQMDLIKGQFLVDGCPVGYLPVTIEKHRDFQRAFGEGKSFEVEAFAFQPGRMITKDKFLGSNYSFYLTDSKLTIIEHRENDIQLELIDDGRFQKNIPDLLIENYTHWFNYKAGQFEFFKKDFKLATPHPEYILEYKQKERGVYLYCVKDEKKVVIDVNCPDYSTILNVVERLEQRRFTIVWCQMNESSFVYTVDMPRMGLTFSVRNVGVVLEETTRGRRVFTNSNRNSGAQSTSGGKRRLGDLVSKEYRGMRVSTNQQSLETLIGLRNGLFLEDADVNSNAKMNSILLVPHARPYVRNKQVFIDTTDIRTPAFFAYEVDTRLKQLKAGDSRAGWLYLAYLHALTNSHYGMQDPFTGVTGYERAMQILQSGLCFSSEPLDEESLKTMKMFMKLCPVRVFYPPNTRCHEQIDNKQELPLRCVGDAYYLVIDQLIDDSQRLAFLYPEWKGYDEDIEDRGYWEEDLNWKAYWNKHYYSNEASRIKGVFLPEEPSTEPFTEFLSVDETVQSTSELAQALHTWTASKTSTDPKTLLKCLLMSGRDLKGILKEETFPIKEGVYIWARVDFRDYWLDLYNLARKIKKRDLKSEWTFLLTYFNFRKDFTTVDQLKLLQLIAVNWEEFEKLDPPDYEGYTNTSEVTFDKEEVRKTLLRYKKSWESYLDRNIQEMKEWENELDFAERMKPTQLDLVNLQIESISNLIEKQWPIDNLEWLQVEYEDRTEIDLDSALTELGLMIKSWFRNKELNEFLEIVAATVESLKVQAKIKMPDFKKIFRQHRRDHLETFCYRPRVTIDFASLSSIKEFKQGEQSKIELARQIFHVTNHSPKMAKLLSTDNDVPDFPLELANDDPILCDYMQDLKTSWGLHHRELKRSKSLAKNKLSYKDQWEFLAREQRKHKMVWEEFWELCKQKFIPYGPIGSKPMVDQILLSAELFPRIVPLTMLKMLLETPTTSFETDLRDLIGAYAVEMTFEQKFSRCIRYAKSNKDLTDLELQQELANNGHENWNPSERPDWLLFEIESDLLIRPVQATVADRMIKPPKGENSVIQLNMGEGKTWVIVPLLALSLANGNDLCRITVLKSLFQINKTYLSFKIGSQLLDRRIYCFPSRRDFKIGVPQSKAMMDIYEECLDLKGIVLTLPEYRLSADLKAFERCEDFTIV</sequence>
<keyword evidence="10" id="KW-1185">Reference proteome</keyword>
<evidence type="ECO:0000256" key="6">
    <source>
        <dbReference type="ARBA" id="ARBA00022807"/>
    </source>
</evidence>
<evidence type="ECO:0000256" key="3">
    <source>
        <dbReference type="ARBA" id="ARBA00022670"/>
    </source>
</evidence>
<accession>A0A226EG77</accession>
<feature type="domain" description="DUF6606" evidence="8">
    <location>
        <begin position="27"/>
        <end position="282"/>
    </location>
</feature>
<dbReference type="OrthoDB" id="9991011at2759"/>
<proteinExistence type="predicted"/>
<keyword evidence="5" id="KW-0378">Hydrolase</keyword>
<comment type="caution">
    <text evidence="9">The sequence shown here is derived from an EMBL/GenBank/DDBJ whole genome shotgun (WGS) entry which is preliminary data.</text>
</comment>
<comment type="catalytic activity">
    <reaction evidence="1">
        <text>Thiol-dependent hydrolysis of ester, thioester, amide, peptide and isopeptide bonds formed by the C-terminal Gly of ubiquitin (a 76-residue protein attached to proteins as an intracellular targeting signal).</text>
        <dbReference type="EC" id="3.4.19.12"/>
    </reaction>
</comment>
<evidence type="ECO:0000256" key="2">
    <source>
        <dbReference type="ARBA" id="ARBA00012759"/>
    </source>
</evidence>
<feature type="domain" description="DUF3638" evidence="7">
    <location>
        <begin position="2096"/>
        <end position="2248"/>
    </location>
</feature>
<gene>
    <name evidence="9" type="ORF">Fcan01_09686</name>
</gene>
<dbReference type="PANTHER" id="PTHR13367">
    <property type="entry name" value="UBIQUITIN THIOESTERASE"/>
    <property type="match status" value="1"/>
</dbReference>
<reference evidence="9 10" key="1">
    <citation type="submission" date="2015-12" db="EMBL/GenBank/DDBJ databases">
        <title>The genome of Folsomia candida.</title>
        <authorList>
            <person name="Faddeeva A."/>
            <person name="Derks M.F."/>
            <person name="Anvar Y."/>
            <person name="Smit S."/>
            <person name="Van Straalen N."/>
            <person name="Roelofs D."/>
        </authorList>
    </citation>
    <scope>NUCLEOTIDE SEQUENCE [LARGE SCALE GENOMIC DNA]</scope>
    <source>
        <strain evidence="9 10">VU population</strain>
        <tissue evidence="9">Whole body</tissue>
    </source>
</reference>
<dbReference type="EMBL" id="LNIX01000004">
    <property type="protein sequence ID" value="OXA56074.1"/>
    <property type="molecule type" value="Genomic_DNA"/>
</dbReference>
<evidence type="ECO:0000256" key="4">
    <source>
        <dbReference type="ARBA" id="ARBA00022786"/>
    </source>
</evidence>
<protein>
    <recommendedName>
        <fullName evidence="2">ubiquitinyl hydrolase 1</fullName>
        <ecNumber evidence="2">3.4.19.12</ecNumber>
    </recommendedName>
</protein>
<keyword evidence="4" id="KW-0833">Ubl conjugation pathway</keyword>
<dbReference type="EC" id="3.4.19.12" evidence="2"/>
<dbReference type="Pfam" id="PF20255">
    <property type="entry name" value="DUF6606"/>
    <property type="match status" value="1"/>
</dbReference>
<keyword evidence="3" id="KW-0645">Protease</keyword>
<dbReference type="InterPro" id="IPR051346">
    <property type="entry name" value="OTU_Deubiquitinase"/>
</dbReference>
<dbReference type="InterPro" id="IPR022099">
    <property type="entry name" value="DUF3638"/>
</dbReference>
<evidence type="ECO:0000256" key="5">
    <source>
        <dbReference type="ARBA" id="ARBA00022801"/>
    </source>
</evidence>
<evidence type="ECO:0000256" key="1">
    <source>
        <dbReference type="ARBA" id="ARBA00000707"/>
    </source>
</evidence>
<name>A0A226EG77_FOLCA</name>
<evidence type="ECO:0000259" key="7">
    <source>
        <dbReference type="Pfam" id="PF12340"/>
    </source>
</evidence>